<evidence type="ECO:0000256" key="1">
    <source>
        <dbReference type="SAM" id="MobiDB-lite"/>
    </source>
</evidence>
<evidence type="ECO:0000313" key="2">
    <source>
        <dbReference type="EMBL" id="KAJ7038954.1"/>
    </source>
</evidence>
<keyword evidence="3" id="KW-1185">Reference proteome</keyword>
<dbReference type="AlphaFoldDB" id="A0AAD6T440"/>
<gene>
    <name evidence="2" type="ORF">C8F04DRAFT_1179289</name>
</gene>
<protein>
    <submittedName>
        <fullName evidence="2">Uncharacterized protein</fullName>
    </submittedName>
</protein>
<feature type="region of interest" description="Disordered" evidence="1">
    <location>
        <begin position="76"/>
        <end position="100"/>
    </location>
</feature>
<organism evidence="2 3">
    <name type="scientific">Mycena alexandri</name>
    <dbReference type="NCBI Taxonomy" id="1745969"/>
    <lineage>
        <taxon>Eukaryota</taxon>
        <taxon>Fungi</taxon>
        <taxon>Dikarya</taxon>
        <taxon>Basidiomycota</taxon>
        <taxon>Agaricomycotina</taxon>
        <taxon>Agaricomycetes</taxon>
        <taxon>Agaricomycetidae</taxon>
        <taxon>Agaricales</taxon>
        <taxon>Marasmiineae</taxon>
        <taxon>Mycenaceae</taxon>
        <taxon>Mycena</taxon>
    </lineage>
</organism>
<reference evidence="2" key="1">
    <citation type="submission" date="2023-03" db="EMBL/GenBank/DDBJ databases">
        <title>Massive genome expansion in bonnet fungi (Mycena s.s.) driven by repeated elements and novel gene families across ecological guilds.</title>
        <authorList>
            <consortium name="Lawrence Berkeley National Laboratory"/>
            <person name="Harder C.B."/>
            <person name="Miyauchi S."/>
            <person name="Viragh M."/>
            <person name="Kuo A."/>
            <person name="Thoen E."/>
            <person name="Andreopoulos B."/>
            <person name="Lu D."/>
            <person name="Skrede I."/>
            <person name="Drula E."/>
            <person name="Henrissat B."/>
            <person name="Morin E."/>
            <person name="Kohler A."/>
            <person name="Barry K."/>
            <person name="LaButti K."/>
            <person name="Morin E."/>
            <person name="Salamov A."/>
            <person name="Lipzen A."/>
            <person name="Mereny Z."/>
            <person name="Hegedus B."/>
            <person name="Baldrian P."/>
            <person name="Stursova M."/>
            <person name="Weitz H."/>
            <person name="Taylor A."/>
            <person name="Grigoriev I.V."/>
            <person name="Nagy L.G."/>
            <person name="Martin F."/>
            <person name="Kauserud H."/>
        </authorList>
    </citation>
    <scope>NUCLEOTIDE SEQUENCE</scope>
    <source>
        <strain evidence="2">CBHHK200</strain>
    </source>
</reference>
<feature type="region of interest" description="Disordered" evidence="1">
    <location>
        <begin position="127"/>
        <end position="150"/>
    </location>
</feature>
<dbReference type="EMBL" id="JARJCM010000029">
    <property type="protein sequence ID" value="KAJ7038954.1"/>
    <property type="molecule type" value="Genomic_DNA"/>
</dbReference>
<proteinExistence type="predicted"/>
<sequence>MILVRGFNQCQLDLLPPPRVQRNFSTMMISAVVDLESRLKLPRLRPSSSGRVRAKRGTAARTLTMTVQPTNILEKAPTTNDLEKASTAAAPSEPPAPDAAVAAPSEFLATVAPAAGGSDLPTARCVSARKRAQPDSSEAAPVSSSRKRSKKLVDSLVGWGMQDPDAGEELTGHEWVKRYPEEFKNNYKKDYQRYIEYLAQSGDS</sequence>
<comment type="caution">
    <text evidence="2">The sequence shown here is derived from an EMBL/GenBank/DDBJ whole genome shotgun (WGS) entry which is preliminary data.</text>
</comment>
<name>A0AAD6T440_9AGAR</name>
<accession>A0AAD6T440</accession>
<evidence type="ECO:0000313" key="3">
    <source>
        <dbReference type="Proteomes" id="UP001218188"/>
    </source>
</evidence>
<dbReference type="Proteomes" id="UP001218188">
    <property type="component" value="Unassembled WGS sequence"/>
</dbReference>